<dbReference type="Pfam" id="PF16498">
    <property type="entry name" value="SWIRM-assoc_3"/>
    <property type="match status" value="1"/>
</dbReference>
<feature type="compositionally biased region" description="Basic and acidic residues" evidence="6">
    <location>
        <begin position="407"/>
        <end position="429"/>
    </location>
</feature>
<keyword evidence="1" id="KW-0805">Transcription regulation</keyword>
<dbReference type="SMART" id="SM00717">
    <property type="entry name" value="SANT"/>
    <property type="match status" value="1"/>
</dbReference>
<feature type="domain" description="SANT" evidence="9">
    <location>
        <begin position="226"/>
        <end position="277"/>
    </location>
</feature>
<dbReference type="InterPro" id="IPR007526">
    <property type="entry name" value="SWIRM"/>
</dbReference>
<dbReference type="PROSITE" id="PS50934">
    <property type="entry name" value="SWIRM"/>
    <property type="match status" value="1"/>
</dbReference>
<evidence type="ECO:0000259" key="8">
    <source>
        <dbReference type="PROSITE" id="PS50934"/>
    </source>
</evidence>
<dbReference type="InterPro" id="IPR032451">
    <property type="entry name" value="SMARCC_C"/>
</dbReference>
<dbReference type="PANTHER" id="PTHR12802:SF41">
    <property type="entry name" value="BRAHMA ASSOCIATED PROTEIN 155 KDA"/>
    <property type="match status" value="1"/>
</dbReference>
<evidence type="ECO:0000256" key="2">
    <source>
        <dbReference type="ARBA" id="ARBA00023125"/>
    </source>
</evidence>
<dbReference type="Pfam" id="PF16496">
    <property type="entry name" value="SWIRM-assoc_2"/>
    <property type="match status" value="1"/>
</dbReference>
<keyword evidence="3" id="KW-0804">Transcription</keyword>
<evidence type="ECO:0000259" key="7">
    <source>
        <dbReference type="PROSITE" id="PS50090"/>
    </source>
</evidence>
<keyword evidence="5" id="KW-0175">Coiled coil</keyword>
<dbReference type="InterPro" id="IPR009057">
    <property type="entry name" value="Homeodomain-like_sf"/>
</dbReference>
<feature type="region of interest" description="Disordered" evidence="6">
    <location>
        <begin position="775"/>
        <end position="813"/>
    </location>
</feature>
<organism evidence="10">
    <name type="scientific">Schmidtea mediterranea</name>
    <name type="common">Freshwater planarian flatworm</name>
    <dbReference type="NCBI Taxonomy" id="79327"/>
    <lineage>
        <taxon>Eukaryota</taxon>
        <taxon>Metazoa</taxon>
        <taxon>Spiralia</taxon>
        <taxon>Lophotrochozoa</taxon>
        <taxon>Platyhelminthes</taxon>
        <taxon>Rhabditophora</taxon>
        <taxon>Seriata</taxon>
        <taxon>Tricladida</taxon>
        <taxon>Continenticola</taxon>
        <taxon>Geoplanoidea</taxon>
        <taxon>Dugesiidae</taxon>
        <taxon>Schmidtea</taxon>
    </lineage>
</organism>
<dbReference type="InterPro" id="IPR036388">
    <property type="entry name" value="WH-like_DNA-bd_sf"/>
</dbReference>
<dbReference type="InterPro" id="IPR032448">
    <property type="entry name" value="SWIRM-assoc"/>
</dbReference>
<proteinExistence type="evidence at transcript level"/>
<dbReference type="InterPro" id="IPR001005">
    <property type="entry name" value="SANT/Myb"/>
</dbReference>
<evidence type="ECO:0000256" key="4">
    <source>
        <dbReference type="ARBA" id="ARBA00023242"/>
    </source>
</evidence>
<protein>
    <submittedName>
        <fullName evidence="10">SWI/SNF complex subunit SMARCC-1</fullName>
    </submittedName>
</protein>
<dbReference type="GO" id="GO:0045893">
    <property type="term" value="P:positive regulation of DNA-templated transcription"/>
    <property type="evidence" value="ECO:0007669"/>
    <property type="project" value="TreeGrafter"/>
</dbReference>
<evidence type="ECO:0000256" key="3">
    <source>
        <dbReference type="ARBA" id="ARBA00023163"/>
    </source>
</evidence>
<dbReference type="Gene3D" id="1.10.10.60">
    <property type="entry name" value="Homeodomain-like"/>
    <property type="match status" value="1"/>
</dbReference>
<dbReference type="PROSITE" id="PS51293">
    <property type="entry name" value="SANT"/>
    <property type="match status" value="1"/>
</dbReference>
<sequence length="813" mass="91345">MLFLKKKDGLPNQRFYENPEIIALFDTVRTWLTRNCKKYWQNDPMTNKVLQLYVTNYFSIKRKLLEDEYLTFTACRRNLTGDVCSILRVHAFLEQWGLINYQVDQEGKITAGSLGPPNTSHFHVLTDSATGLQSLGNQASVVKSQSNNSAIDKQPTVTANPKDLSNSDNVNLQSKSADSNNETCMPSSISDYSLQTDQYINIASNRSDVNENSTGGVIDPPAGLPARSKEWSDQETLLLLEGLEMYKDDWNKVAEHVGSRTQEECILYFLRLPIEDPYLEGDAALMETLCYQPIPFSKSGNPIMSTVAFLASCVDPRIASEAAKAALNEFSRLKEEVPEYMVKEHKAKVTTAVESGKNVDPDKYGLEEVAGKDPIDKAKEGDNEEGAKEEIKVAVKENIDSSTSVKSETDNKVETESHTESEGTERMDSSENQPAVVEENEIKVESKDEEMQEKPISNEEEIKIFDKDSNSRRLAEAASVALAASATKARYLAQSEEKKIKGLVAQLVEAQLKKMEVKLKQFQELEAIIEREYEVLEQQRQQLLLDRQAFHMELLKTVESRARVVGHNQFHPINNINHQGSYHNASQAISQNPSVQHQQAGTLPTQQFPQNQVIQQHNPNPVPLQYPPNPMPQHNTSMQSNQIPQHNQSIQQQYPQNLPPPPPQHQSNMQTPQHQSNMAPQHQQNLQPQHQPNMPPIQHQQQLPIPTQTPQNMSSSSSSQHQQNMHTQNITQQYSQGPLPPQTQQQQAAYQNVGMSAAAAAARKPTDINFSEQQIPHQQVSNQSLQNTQQMNPIHHLSSQPDPDGNNTNVNIN</sequence>
<dbReference type="Pfam" id="PF16495">
    <property type="entry name" value="SWIRM-assoc_1"/>
    <property type="match status" value="1"/>
</dbReference>
<feature type="region of interest" description="Disordered" evidence="6">
    <location>
        <begin position="144"/>
        <end position="184"/>
    </location>
</feature>
<keyword evidence="2" id="KW-0238">DNA-binding</keyword>
<evidence type="ECO:0000259" key="9">
    <source>
        <dbReference type="PROSITE" id="PS51293"/>
    </source>
</evidence>
<dbReference type="CDD" id="cd00167">
    <property type="entry name" value="SANT"/>
    <property type="match status" value="1"/>
</dbReference>
<feature type="domain" description="Myb-like" evidence="7">
    <location>
        <begin position="231"/>
        <end position="273"/>
    </location>
</feature>
<dbReference type="PANTHER" id="PTHR12802">
    <property type="entry name" value="SWI/SNF COMPLEX-RELATED"/>
    <property type="match status" value="1"/>
</dbReference>
<evidence type="ECO:0000256" key="1">
    <source>
        <dbReference type="ARBA" id="ARBA00023015"/>
    </source>
</evidence>
<feature type="coiled-coil region" evidence="5">
    <location>
        <begin position="493"/>
        <end position="546"/>
    </location>
</feature>
<dbReference type="FunFam" id="1.10.10.60:FF:000014">
    <property type="entry name" value="SWI/SNF complex subunit SMARCC2 isoform C"/>
    <property type="match status" value="1"/>
</dbReference>
<dbReference type="Pfam" id="PF00249">
    <property type="entry name" value="Myb_DNA-binding"/>
    <property type="match status" value="1"/>
</dbReference>
<reference evidence="10" key="1">
    <citation type="journal article" date="2012" name="Genes Dev.">
        <title>A molecular wound response program associated with regeneration initiation in planarians.</title>
        <authorList>
            <person name="Wenemoser D."/>
            <person name="Lapan S.W."/>
            <person name="Wilkinson A.W."/>
            <person name="Bell G.W."/>
            <person name="Reddien P.W."/>
        </authorList>
    </citation>
    <scope>NUCLEOTIDE SEQUENCE</scope>
</reference>
<feature type="domain" description="SWIRM" evidence="8">
    <location>
        <begin position="68"/>
        <end position="110"/>
    </location>
</feature>
<dbReference type="GO" id="GO:0042393">
    <property type="term" value="F:histone binding"/>
    <property type="evidence" value="ECO:0007669"/>
    <property type="project" value="TreeGrafter"/>
</dbReference>
<dbReference type="SUPFAM" id="SSF46689">
    <property type="entry name" value="Homeodomain-like"/>
    <property type="match status" value="2"/>
</dbReference>
<dbReference type="Gene3D" id="1.10.10.10">
    <property type="entry name" value="Winged helix-like DNA-binding domain superfamily/Winged helix DNA-binding domain"/>
    <property type="match status" value="1"/>
</dbReference>
<feature type="compositionally biased region" description="Low complexity" evidence="6">
    <location>
        <begin position="680"/>
        <end position="729"/>
    </location>
</feature>
<dbReference type="PROSITE" id="PS50090">
    <property type="entry name" value="MYB_LIKE"/>
    <property type="match status" value="1"/>
</dbReference>
<feature type="compositionally biased region" description="Polar residues" evidence="6">
    <location>
        <begin position="667"/>
        <end position="679"/>
    </location>
</feature>
<feature type="compositionally biased region" description="Basic and acidic residues" evidence="6">
    <location>
        <begin position="357"/>
        <end position="399"/>
    </location>
</feature>
<dbReference type="GO" id="GO:0003677">
    <property type="term" value="F:DNA binding"/>
    <property type="evidence" value="ECO:0007669"/>
    <property type="project" value="UniProtKB-KW"/>
</dbReference>
<keyword evidence="4" id="KW-0539">Nucleus</keyword>
<feature type="region of interest" description="Disordered" evidence="6">
    <location>
        <begin position="615"/>
        <end position="751"/>
    </location>
</feature>
<dbReference type="EMBL" id="JX010499">
    <property type="protein sequence ID" value="AFJ24742.1"/>
    <property type="molecule type" value="mRNA"/>
</dbReference>
<dbReference type="GO" id="GO:0016514">
    <property type="term" value="C:SWI/SNF complex"/>
    <property type="evidence" value="ECO:0007669"/>
    <property type="project" value="TreeGrafter"/>
</dbReference>
<name>I1ZI88_SCHMD</name>
<feature type="compositionally biased region" description="Pro residues" evidence="6">
    <location>
        <begin position="620"/>
        <end position="631"/>
    </location>
</feature>
<feature type="compositionally biased region" description="Low complexity" evidence="6">
    <location>
        <begin position="639"/>
        <end position="656"/>
    </location>
</feature>
<accession>I1ZI88</accession>
<evidence type="ECO:0000256" key="5">
    <source>
        <dbReference type="SAM" id="Coils"/>
    </source>
</evidence>
<dbReference type="InterPro" id="IPR017884">
    <property type="entry name" value="SANT_dom"/>
</dbReference>
<feature type="region of interest" description="Disordered" evidence="6">
    <location>
        <begin position="354"/>
        <end position="438"/>
    </location>
</feature>
<dbReference type="AlphaFoldDB" id="I1ZI88"/>
<evidence type="ECO:0000313" key="10">
    <source>
        <dbReference type="EMBL" id="AFJ24742.1"/>
    </source>
</evidence>
<dbReference type="InterPro" id="IPR032450">
    <property type="entry name" value="SMARCC_N"/>
</dbReference>
<evidence type="ECO:0000256" key="6">
    <source>
        <dbReference type="SAM" id="MobiDB-lite"/>
    </source>
</evidence>